<reference evidence="7 8" key="1">
    <citation type="journal article" date="2009" name="Science">
        <title>Green evolution and dynamic adaptations revealed by genomes of the marine picoeukaryotes Micromonas.</title>
        <authorList>
            <person name="Worden A.Z."/>
            <person name="Lee J.H."/>
            <person name="Mock T."/>
            <person name="Rouze P."/>
            <person name="Simmons M.P."/>
            <person name="Aerts A.L."/>
            <person name="Allen A.E."/>
            <person name="Cuvelier M.L."/>
            <person name="Derelle E."/>
            <person name="Everett M.V."/>
            <person name="Foulon E."/>
            <person name="Grimwood J."/>
            <person name="Gundlach H."/>
            <person name="Henrissat B."/>
            <person name="Napoli C."/>
            <person name="McDonald S.M."/>
            <person name="Parker M.S."/>
            <person name="Rombauts S."/>
            <person name="Salamov A."/>
            <person name="Von Dassow P."/>
            <person name="Badger J.H."/>
            <person name="Coutinho P.M."/>
            <person name="Demir E."/>
            <person name="Dubchak I."/>
            <person name="Gentemann C."/>
            <person name="Eikrem W."/>
            <person name="Gready J.E."/>
            <person name="John U."/>
            <person name="Lanier W."/>
            <person name="Lindquist E.A."/>
            <person name="Lucas S."/>
            <person name="Mayer K.F."/>
            <person name="Moreau H."/>
            <person name="Not F."/>
            <person name="Otillar R."/>
            <person name="Panaud O."/>
            <person name="Pangilinan J."/>
            <person name="Paulsen I."/>
            <person name="Piegu B."/>
            <person name="Poliakov A."/>
            <person name="Robbens S."/>
            <person name="Schmutz J."/>
            <person name="Toulza E."/>
            <person name="Wyss T."/>
            <person name="Zelensky A."/>
            <person name="Zhou K."/>
            <person name="Armbrust E.V."/>
            <person name="Bhattacharya D."/>
            <person name="Goodenough U.W."/>
            <person name="Van de Peer Y."/>
            <person name="Grigoriev I.V."/>
        </authorList>
    </citation>
    <scope>NUCLEOTIDE SEQUENCE [LARGE SCALE GENOMIC DNA]</scope>
    <source>
        <strain evidence="8">RCC299 / NOUM17</strain>
    </source>
</reference>
<evidence type="ECO:0000256" key="4">
    <source>
        <dbReference type="ARBA" id="ARBA00022989"/>
    </source>
</evidence>
<dbReference type="AlphaFoldDB" id="C1EF76"/>
<evidence type="ECO:0008006" key="9">
    <source>
        <dbReference type="Google" id="ProtNLM"/>
    </source>
</evidence>
<keyword evidence="5 6" id="KW-0472">Membrane</keyword>
<dbReference type="OrthoDB" id="30881at2759"/>
<keyword evidence="8" id="KW-1185">Reference proteome</keyword>
<dbReference type="Proteomes" id="UP000002009">
    <property type="component" value="Chromosome 13"/>
</dbReference>
<dbReference type="GeneID" id="8248474"/>
<evidence type="ECO:0000256" key="1">
    <source>
        <dbReference type="ARBA" id="ARBA00004141"/>
    </source>
</evidence>
<feature type="transmembrane region" description="Helical" evidence="6">
    <location>
        <begin position="72"/>
        <end position="95"/>
    </location>
</feature>
<name>C1EF76_MICCC</name>
<organism evidence="7 8">
    <name type="scientific">Micromonas commoda (strain RCC299 / NOUM17 / CCMP2709)</name>
    <name type="common">Picoplanktonic green alga</name>
    <dbReference type="NCBI Taxonomy" id="296587"/>
    <lineage>
        <taxon>Eukaryota</taxon>
        <taxon>Viridiplantae</taxon>
        <taxon>Chlorophyta</taxon>
        <taxon>Mamiellophyceae</taxon>
        <taxon>Mamiellales</taxon>
        <taxon>Mamiellaceae</taxon>
        <taxon>Micromonas</taxon>
    </lineage>
</organism>
<dbReference type="GO" id="GO:0016020">
    <property type="term" value="C:membrane"/>
    <property type="evidence" value="ECO:0007669"/>
    <property type="project" value="UniProtKB-SubCell"/>
</dbReference>
<feature type="transmembrane region" description="Helical" evidence="6">
    <location>
        <begin position="169"/>
        <end position="191"/>
    </location>
</feature>
<keyword evidence="4 6" id="KW-1133">Transmembrane helix</keyword>
<accession>C1EF76</accession>
<proteinExistence type="inferred from homology"/>
<dbReference type="InParanoid" id="C1EF76"/>
<gene>
    <name evidence="7" type="ORF">MICPUN_109385</name>
</gene>
<evidence type="ECO:0000313" key="8">
    <source>
        <dbReference type="Proteomes" id="UP000002009"/>
    </source>
</evidence>
<evidence type="ECO:0000256" key="3">
    <source>
        <dbReference type="ARBA" id="ARBA00022692"/>
    </source>
</evidence>
<dbReference type="KEGG" id="mis:MICPUN_109385"/>
<dbReference type="STRING" id="296587.C1EF76"/>
<comment type="similarity">
    <text evidence="2">Belongs to the TMEM19 family.</text>
</comment>
<dbReference type="PANTHER" id="PTHR13353">
    <property type="entry name" value="TRANSMEMBRANE PROTEIN 19"/>
    <property type="match status" value="1"/>
</dbReference>
<dbReference type="RefSeq" id="XP_002505544.1">
    <property type="nucleotide sequence ID" value="XM_002505498.1"/>
</dbReference>
<protein>
    <recommendedName>
        <fullName evidence="9">Transmembrane protein 19</fullName>
    </recommendedName>
</protein>
<evidence type="ECO:0000256" key="6">
    <source>
        <dbReference type="SAM" id="Phobius"/>
    </source>
</evidence>
<dbReference type="EMBL" id="CP001331">
    <property type="protein sequence ID" value="ACO66802.1"/>
    <property type="molecule type" value="Genomic_DNA"/>
</dbReference>
<dbReference type="eggNOG" id="KOG4491">
    <property type="taxonomic scope" value="Eukaryota"/>
</dbReference>
<evidence type="ECO:0000256" key="2">
    <source>
        <dbReference type="ARBA" id="ARBA00009012"/>
    </source>
</evidence>
<dbReference type="Pfam" id="PF01940">
    <property type="entry name" value="DUF92"/>
    <property type="match status" value="1"/>
</dbReference>
<evidence type="ECO:0000256" key="5">
    <source>
        <dbReference type="ARBA" id="ARBA00023136"/>
    </source>
</evidence>
<dbReference type="PANTHER" id="PTHR13353:SF14">
    <property type="entry name" value="PROTEIN PGR"/>
    <property type="match status" value="1"/>
</dbReference>
<evidence type="ECO:0000313" key="7">
    <source>
        <dbReference type="EMBL" id="ACO66802.1"/>
    </source>
</evidence>
<comment type="subcellular location">
    <subcellularLocation>
        <location evidence="1">Membrane</location>
        <topology evidence="1">Multi-pass membrane protein</topology>
    </subcellularLocation>
</comment>
<dbReference type="InterPro" id="IPR002794">
    <property type="entry name" value="DUF92_TMEM19"/>
</dbReference>
<sequence>MSYSFATGGPEYLLGVNNAFETPLAAAFIGYYGCCCGDTWSSELGVLSRKMPRLITTGKECKPGTNGGVTTLGLVASAAGGFAVGFAFWCGGLFVPVVTGNVTLALQFAAQWPVLVIGLGAGLVGSLMDSLLGATIQFSGYCSERRRMVSKPGPTVTKTSGLNFLSNSAVNFVTASLCALILYYGTIFAGIPR</sequence>
<dbReference type="FunCoup" id="C1EF76">
    <property type="interactions" value="855"/>
</dbReference>
<keyword evidence="3 6" id="KW-0812">Transmembrane</keyword>